<dbReference type="GO" id="GO:0016616">
    <property type="term" value="F:oxidoreductase activity, acting on the CH-OH group of donors, NAD or NADP as acceptor"/>
    <property type="evidence" value="ECO:0007669"/>
    <property type="project" value="InterPro"/>
</dbReference>
<comment type="cofactor">
    <cofactor evidence="1">
        <name>Mn(2+)</name>
        <dbReference type="ChEBI" id="CHEBI:29035"/>
    </cofactor>
</comment>
<gene>
    <name evidence="10" type="ORF">IAB28_05635</name>
</gene>
<dbReference type="Pfam" id="PF03949">
    <property type="entry name" value="Malic_M"/>
    <property type="match status" value="1"/>
</dbReference>
<feature type="active site" description="Proton acceptor" evidence="5">
    <location>
        <position position="91"/>
    </location>
</feature>
<dbReference type="AlphaFoldDB" id="A0A9D1D575"/>
<feature type="domain" description="Malic enzyme N-terminal" evidence="9">
    <location>
        <begin position="15"/>
        <end position="148"/>
    </location>
</feature>
<dbReference type="InterPro" id="IPR037062">
    <property type="entry name" value="Malic_N_dom_sf"/>
</dbReference>
<dbReference type="InterPro" id="IPR012301">
    <property type="entry name" value="Malic_N_dom"/>
</dbReference>
<organism evidence="10 11">
    <name type="scientific">Candidatus Copromonas faecavium</name>
    <name type="common">nom. illeg.</name>
    <dbReference type="NCBI Taxonomy" id="2840740"/>
    <lineage>
        <taxon>Bacteria</taxon>
        <taxon>Bacillati</taxon>
        <taxon>Bacillota</taxon>
        <taxon>Clostridia</taxon>
        <taxon>Lachnospirales</taxon>
        <taxon>Lachnospiraceae</taxon>
        <taxon>Candidatus Copromonas (nom. illeg.)</taxon>
    </lineage>
</organism>
<evidence type="ECO:0000256" key="2">
    <source>
        <dbReference type="ARBA" id="ARBA00008785"/>
    </source>
</evidence>
<dbReference type="GO" id="GO:0051287">
    <property type="term" value="F:NAD binding"/>
    <property type="evidence" value="ECO:0007669"/>
    <property type="project" value="InterPro"/>
</dbReference>
<dbReference type="InterPro" id="IPR015884">
    <property type="entry name" value="Malic_enzyme_CS"/>
</dbReference>
<dbReference type="PANTHER" id="PTHR43237:SF4">
    <property type="entry name" value="NADP-DEPENDENT MALIC ENZYME"/>
    <property type="match status" value="1"/>
</dbReference>
<dbReference type="PROSITE" id="PS00331">
    <property type="entry name" value="MALIC_ENZYMES"/>
    <property type="match status" value="1"/>
</dbReference>
<keyword evidence="3 7" id="KW-0479">Metal-binding</keyword>
<dbReference type="Gene3D" id="3.40.50.10380">
    <property type="entry name" value="Malic enzyme, N-terminal domain"/>
    <property type="match status" value="1"/>
</dbReference>
<evidence type="ECO:0000256" key="7">
    <source>
        <dbReference type="PIRSR" id="PIRSR000106-3"/>
    </source>
</evidence>
<feature type="domain" description="Malic enzyme NAD-binding" evidence="8">
    <location>
        <begin position="160"/>
        <end position="384"/>
    </location>
</feature>
<evidence type="ECO:0000256" key="6">
    <source>
        <dbReference type="PIRSR" id="PIRSR000106-2"/>
    </source>
</evidence>
<comment type="caution">
    <text evidence="10">The sequence shown here is derived from an EMBL/GenBank/DDBJ whole genome shotgun (WGS) entry which is preliminary data.</text>
</comment>
<name>A0A9D1D575_9FIRM</name>
<dbReference type="InterPro" id="IPR036291">
    <property type="entry name" value="NAD(P)-bd_dom_sf"/>
</dbReference>
<dbReference type="CDD" id="cd05311">
    <property type="entry name" value="NAD_bind_2_malic_enz"/>
    <property type="match status" value="1"/>
</dbReference>
<evidence type="ECO:0000256" key="5">
    <source>
        <dbReference type="PIRSR" id="PIRSR000106-1"/>
    </source>
</evidence>
<reference evidence="10" key="2">
    <citation type="journal article" date="2021" name="PeerJ">
        <title>Extensive microbial diversity within the chicken gut microbiome revealed by metagenomics and culture.</title>
        <authorList>
            <person name="Gilroy R."/>
            <person name="Ravi A."/>
            <person name="Getino M."/>
            <person name="Pursley I."/>
            <person name="Horton D.L."/>
            <person name="Alikhan N.F."/>
            <person name="Baker D."/>
            <person name="Gharbi K."/>
            <person name="Hall N."/>
            <person name="Watson M."/>
            <person name="Adriaenssens E.M."/>
            <person name="Foster-Nyarko E."/>
            <person name="Jarju S."/>
            <person name="Secka A."/>
            <person name="Antonio M."/>
            <person name="Oren A."/>
            <person name="Chaudhuri R.R."/>
            <person name="La Ragione R."/>
            <person name="Hildebrand F."/>
            <person name="Pallen M.J."/>
        </authorList>
    </citation>
    <scope>NUCLEOTIDE SEQUENCE</scope>
    <source>
        <strain evidence="10">CHK180-2868</strain>
    </source>
</reference>
<feature type="binding site" evidence="7">
    <location>
        <position position="134"/>
    </location>
    <ligand>
        <name>a divalent metal cation</name>
        <dbReference type="ChEBI" id="CHEBI:60240"/>
    </ligand>
</feature>
<feature type="binding site" evidence="6">
    <location>
        <position position="316"/>
    </location>
    <ligand>
        <name>(S)-malate</name>
        <dbReference type="ChEBI" id="CHEBI:15589"/>
    </ligand>
</feature>
<dbReference type="PANTHER" id="PTHR43237">
    <property type="entry name" value="NADP-DEPENDENT MALIC ENZYME"/>
    <property type="match status" value="1"/>
</dbReference>
<evidence type="ECO:0000259" key="8">
    <source>
        <dbReference type="SMART" id="SM00919"/>
    </source>
</evidence>
<dbReference type="SMART" id="SM01274">
    <property type="entry name" value="malic"/>
    <property type="match status" value="1"/>
</dbReference>
<dbReference type="Gene3D" id="3.40.50.720">
    <property type="entry name" value="NAD(P)-binding Rossmann-like Domain"/>
    <property type="match status" value="1"/>
</dbReference>
<dbReference type="SMART" id="SM00919">
    <property type="entry name" value="Malic_M"/>
    <property type="match status" value="1"/>
</dbReference>
<comment type="similarity">
    <text evidence="2">Belongs to the malic enzymes family.</text>
</comment>
<dbReference type="EMBL" id="DVGC01000029">
    <property type="protein sequence ID" value="HIR05432.1"/>
    <property type="molecule type" value="Genomic_DNA"/>
</dbReference>
<evidence type="ECO:0000256" key="4">
    <source>
        <dbReference type="ARBA" id="ARBA00023002"/>
    </source>
</evidence>
<feature type="active site" description="Proton donor" evidence="5">
    <location>
        <position position="36"/>
    </location>
</feature>
<dbReference type="InterPro" id="IPR046346">
    <property type="entry name" value="Aminoacid_DH-like_N_sf"/>
</dbReference>
<dbReference type="PIRSF" id="PIRSF000106">
    <property type="entry name" value="ME"/>
    <property type="match status" value="1"/>
</dbReference>
<dbReference type="GO" id="GO:0004470">
    <property type="term" value="F:malic enzyme activity"/>
    <property type="evidence" value="ECO:0007669"/>
    <property type="project" value="InterPro"/>
</dbReference>
<evidence type="ECO:0000313" key="11">
    <source>
        <dbReference type="Proteomes" id="UP000824250"/>
    </source>
</evidence>
<sequence>MNYNEEALKLHEEHRGKIEVVSKVPVKTRDDLSTAYTPGVAEPCRKIHEDKKNVYKYTNKGNMVAVVSDGTAVLGLGNIGPEAAMPVMEGKAILFKEFGGVDAFPICLDTTDPEEIIKTVKNIAPCFGGINLEDIASPKCFEVEARLEKELDIPVFHDDQHGTAVVVTAALLNALKVVGKKLEEIHVVLNGPGSAGTAIIKMLLATGVKHVIACDEHGILYKERGIGIKDHKEMLCSITNLEDKRGTLADALVGADVFIGVSVAGALKPEMIKTMAKDPIVFAMANPTPEIMYDEAMAAGVKVMGTGRSDFPNQINNVLAFPGIFRGALDSGARDINDAMKVAAAKAIAELVTPDKLCPEYIIPGALEPGVAAHVAKRVAEAAVTSGAVRK</sequence>
<dbReference type="InterPro" id="IPR012302">
    <property type="entry name" value="Malic_NAD-bd"/>
</dbReference>
<keyword evidence="4" id="KW-0560">Oxidoreductase</keyword>
<dbReference type="SUPFAM" id="SSF51735">
    <property type="entry name" value="NAD(P)-binding Rossmann-fold domains"/>
    <property type="match status" value="1"/>
</dbReference>
<dbReference type="InterPro" id="IPR001891">
    <property type="entry name" value="Malic_OxRdtase"/>
</dbReference>
<dbReference type="InterPro" id="IPR051674">
    <property type="entry name" value="Malate_Decarboxylase"/>
</dbReference>
<dbReference type="SUPFAM" id="SSF53223">
    <property type="entry name" value="Aminoacid dehydrogenase-like, N-terminal domain"/>
    <property type="match status" value="1"/>
</dbReference>
<evidence type="ECO:0000259" key="9">
    <source>
        <dbReference type="SMART" id="SM01274"/>
    </source>
</evidence>
<dbReference type="FunFam" id="3.40.50.720:FF:000095">
    <property type="entry name" value="NADP-dependent malic enzyme"/>
    <property type="match status" value="1"/>
</dbReference>
<dbReference type="GO" id="GO:0046872">
    <property type="term" value="F:metal ion binding"/>
    <property type="evidence" value="ECO:0007669"/>
    <property type="project" value="UniProtKB-KW"/>
</dbReference>
<feature type="binding site" evidence="7">
    <location>
        <position position="159"/>
    </location>
    <ligand>
        <name>a divalent metal cation</name>
        <dbReference type="ChEBI" id="CHEBI:60240"/>
    </ligand>
</feature>
<dbReference type="Pfam" id="PF00390">
    <property type="entry name" value="malic"/>
    <property type="match status" value="1"/>
</dbReference>
<proteinExistence type="inferred from homology"/>
<dbReference type="FunFam" id="3.40.50.10380:FF:000003">
    <property type="entry name" value="NADP-dependent malic enzyme"/>
    <property type="match status" value="1"/>
</dbReference>
<dbReference type="InterPro" id="IPR045213">
    <property type="entry name" value="Malic_NAD-bd_bact_type"/>
</dbReference>
<evidence type="ECO:0000256" key="3">
    <source>
        <dbReference type="ARBA" id="ARBA00022723"/>
    </source>
</evidence>
<feature type="binding site" evidence="6">
    <location>
        <position position="286"/>
    </location>
    <ligand>
        <name>(S)-malate</name>
        <dbReference type="ChEBI" id="CHEBI:15589"/>
    </ligand>
</feature>
<accession>A0A9D1D575</accession>
<evidence type="ECO:0000313" key="10">
    <source>
        <dbReference type="EMBL" id="HIR05432.1"/>
    </source>
</evidence>
<protein>
    <submittedName>
        <fullName evidence="10">NAD-dependent malic enzyme</fullName>
    </submittedName>
</protein>
<dbReference type="Proteomes" id="UP000824250">
    <property type="component" value="Unassembled WGS sequence"/>
</dbReference>
<feature type="binding site" evidence="7">
    <location>
        <position position="133"/>
    </location>
    <ligand>
        <name>a divalent metal cation</name>
        <dbReference type="ChEBI" id="CHEBI:60240"/>
    </ligand>
</feature>
<reference evidence="10" key="1">
    <citation type="submission" date="2020-10" db="EMBL/GenBank/DDBJ databases">
        <authorList>
            <person name="Gilroy R."/>
        </authorList>
    </citation>
    <scope>NUCLEOTIDE SEQUENCE</scope>
    <source>
        <strain evidence="10">CHK180-2868</strain>
    </source>
</reference>
<comment type="cofactor">
    <cofactor evidence="7">
        <name>Mg(2+)</name>
        <dbReference type="ChEBI" id="CHEBI:18420"/>
    </cofactor>
    <cofactor evidence="7">
        <name>Mn(2+)</name>
        <dbReference type="ChEBI" id="CHEBI:29035"/>
    </cofactor>
    <text evidence="7">Divalent metal cations. Prefers magnesium or manganese.</text>
</comment>
<evidence type="ECO:0000256" key="1">
    <source>
        <dbReference type="ARBA" id="ARBA00001936"/>
    </source>
</evidence>